<dbReference type="PANTHER" id="PTHR47042">
    <property type="entry name" value="C2 DOMAIN-CONTAINING PROTEIN-LIKE"/>
    <property type="match status" value="1"/>
</dbReference>
<organism evidence="1 2">
    <name type="scientific">Dipteronia dyeriana</name>
    <dbReference type="NCBI Taxonomy" id="168575"/>
    <lineage>
        <taxon>Eukaryota</taxon>
        <taxon>Viridiplantae</taxon>
        <taxon>Streptophyta</taxon>
        <taxon>Embryophyta</taxon>
        <taxon>Tracheophyta</taxon>
        <taxon>Spermatophyta</taxon>
        <taxon>Magnoliopsida</taxon>
        <taxon>eudicotyledons</taxon>
        <taxon>Gunneridae</taxon>
        <taxon>Pentapetalae</taxon>
        <taxon>rosids</taxon>
        <taxon>malvids</taxon>
        <taxon>Sapindales</taxon>
        <taxon>Sapindaceae</taxon>
        <taxon>Hippocastanoideae</taxon>
        <taxon>Acereae</taxon>
        <taxon>Dipteronia</taxon>
    </lineage>
</organism>
<reference evidence="1" key="1">
    <citation type="journal article" date="2023" name="Plant J.">
        <title>Genome sequences and population genomics provide insights into the demographic history, inbreeding, and mutation load of two 'living fossil' tree species of Dipteronia.</title>
        <authorList>
            <person name="Feng Y."/>
            <person name="Comes H.P."/>
            <person name="Chen J."/>
            <person name="Zhu S."/>
            <person name="Lu R."/>
            <person name="Zhang X."/>
            <person name="Li P."/>
            <person name="Qiu J."/>
            <person name="Olsen K.M."/>
            <person name="Qiu Y."/>
        </authorList>
    </citation>
    <scope>NUCLEOTIDE SEQUENCE</scope>
    <source>
        <strain evidence="1">KIB01</strain>
    </source>
</reference>
<dbReference type="Proteomes" id="UP001280121">
    <property type="component" value="Unassembled WGS sequence"/>
</dbReference>
<proteinExistence type="predicted"/>
<sequence length="241" mass="26653">MLVTEKKRSDVDHLVERVSRGEVTVITGGSGASSELYRGLTMHMNKEGIQNNEELRNKEDVLNSFAKESSLKGSFSFVMEEKSPKVEGKFVHINIEGQQETGIRVHHPGTDVVQTWETRKGKSRQLDTQIHRVTNDSFGSANSAVFGSLNNGSSSSSIDDNRKSKNPMNTVRWGLWMIVSVFNRSPKSEDHSGNIGEVFQSPHANLKTVNTKEIGMKFIVEDSLSGPITVKVSFDSEKSGP</sequence>
<protein>
    <submittedName>
        <fullName evidence="1">Uncharacterized protein</fullName>
    </submittedName>
</protein>
<name>A0AAE0CRT4_9ROSI</name>
<dbReference type="InterPro" id="IPR052847">
    <property type="entry name" value="Ext_Synaptotagmin/KAHRP-like"/>
</dbReference>
<comment type="caution">
    <text evidence="1">The sequence shown here is derived from an EMBL/GenBank/DDBJ whole genome shotgun (WGS) entry which is preliminary data.</text>
</comment>
<dbReference type="AlphaFoldDB" id="A0AAE0CRT4"/>
<gene>
    <name evidence="1" type="ORF">Ddye_007625</name>
</gene>
<dbReference type="EMBL" id="JANJYI010000002">
    <property type="protein sequence ID" value="KAK2661092.1"/>
    <property type="molecule type" value="Genomic_DNA"/>
</dbReference>
<dbReference type="PANTHER" id="PTHR47042:SF4">
    <property type="entry name" value="OS02G0313700 PROTEIN"/>
    <property type="match status" value="1"/>
</dbReference>
<evidence type="ECO:0000313" key="2">
    <source>
        <dbReference type="Proteomes" id="UP001280121"/>
    </source>
</evidence>
<accession>A0AAE0CRT4</accession>
<evidence type="ECO:0000313" key="1">
    <source>
        <dbReference type="EMBL" id="KAK2661092.1"/>
    </source>
</evidence>
<keyword evidence="2" id="KW-1185">Reference proteome</keyword>